<feature type="region of interest" description="Disordered" evidence="1">
    <location>
        <begin position="36"/>
        <end position="83"/>
    </location>
</feature>
<evidence type="ECO:0000313" key="2">
    <source>
        <dbReference type="EMBL" id="MCL6699354.1"/>
    </source>
</evidence>
<feature type="compositionally biased region" description="Polar residues" evidence="1">
    <location>
        <begin position="36"/>
        <end position="46"/>
    </location>
</feature>
<keyword evidence="3" id="KW-1185">Reference proteome</keyword>
<comment type="caution">
    <text evidence="2">The sequence shown here is derived from an EMBL/GenBank/DDBJ whole genome shotgun (WGS) entry which is preliminary data.</text>
</comment>
<evidence type="ECO:0000256" key="1">
    <source>
        <dbReference type="SAM" id="MobiDB-lite"/>
    </source>
</evidence>
<reference evidence="2 3" key="1">
    <citation type="submission" date="2022-05" db="EMBL/GenBank/DDBJ databases">
        <authorList>
            <person name="Jo J.-H."/>
            <person name="Im W.-T."/>
        </authorList>
    </citation>
    <scope>NUCLEOTIDE SEQUENCE [LARGE SCALE GENOMIC DNA]</scope>
    <source>
        <strain evidence="2 3">NSE70-1</strain>
    </source>
</reference>
<dbReference type="EMBL" id="JAMGBA010000002">
    <property type="protein sequence ID" value="MCL6699354.1"/>
    <property type="molecule type" value="Genomic_DNA"/>
</dbReference>
<sequence>MNRAQGEERMQRIRIGLTGLAFVFLLVLLGTAISRSSEDSVVSPAQNELAADKEPNEPLAEIGAAPGATLENETSEGAASNKQ</sequence>
<dbReference type="RefSeq" id="WP_249904773.1">
    <property type="nucleotide sequence ID" value="NZ_JAMGBA010000002.1"/>
</dbReference>
<accession>A0ABT0RWF5</accession>
<gene>
    <name evidence="2" type="ORF">LZ496_11255</name>
</gene>
<feature type="compositionally biased region" description="Polar residues" evidence="1">
    <location>
        <begin position="71"/>
        <end position="83"/>
    </location>
</feature>
<evidence type="ECO:0000313" key="3">
    <source>
        <dbReference type="Proteomes" id="UP001203410"/>
    </source>
</evidence>
<name>A0ABT0RWF5_9SPHN</name>
<protein>
    <submittedName>
        <fullName evidence="2">Uncharacterized protein</fullName>
    </submittedName>
</protein>
<dbReference type="Proteomes" id="UP001203410">
    <property type="component" value="Unassembled WGS sequence"/>
</dbReference>
<proteinExistence type="predicted"/>
<organism evidence="2 3">
    <name type="scientific">Sphingomonas caseinilyticus</name>
    <dbReference type="NCBI Taxonomy" id="2908205"/>
    <lineage>
        <taxon>Bacteria</taxon>
        <taxon>Pseudomonadati</taxon>
        <taxon>Pseudomonadota</taxon>
        <taxon>Alphaproteobacteria</taxon>
        <taxon>Sphingomonadales</taxon>
        <taxon>Sphingomonadaceae</taxon>
        <taxon>Sphingomonas</taxon>
    </lineage>
</organism>